<name>A0ABS6FLF4_9BACL</name>
<dbReference type="RefSeq" id="WP_216477440.1">
    <property type="nucleotide sequence ID" value="NZ_JAHLQJ010000003.1"/>
</dbReference>
<dbReference type="EMBL" id="JAHLQJ010000003">
    <property type="protein sequence ID" value="MBU5671035.1"/>
    <property type="molecule type" value="Genomic_DNA"/>
</dbReference>
<keyword evidence="2" id="KW-1185">Reference proteome</keyword>
<gene>
    <name evidence="1" type="ORF">KQJ23_04230</name>
</gene>
<organism evidence="1 2">
    <name type="scientific">Paenibacillus brevis</name>
    <dbReference type="NCBI Taxonomy" id="2841508"/>
    <lineage>
        <taxon>Bacteria</taxon>
        <taxon>Bacillati</taxon>
        <taxon>Bacillota</taxon>
        <taxon>Bacilli</taxon>
        <taxon>Bacillales</taxon>
        <taxon>Paenibacillaceae</taxon>
        <taxon>Paenibacillus</taxon>
    </lineage>
</organism>
<evidence type="ECO:0000313" key="1">
    <source>
        <dbReference type="EMBL" id="MBU5671035.1"/>
    </source>
</evidence>
<evidence type="ECO:0008006" key="3">
    <source>
        <dbReference type="Google" id="ProtNLM"/>
    </source>
</evidence>
<comment type="caution">
    <text evidence="1">The sequence shown here is derived from an EMBL/GenBank/DDBJ whole genome shotgun (WGS) entry which is preliminary data.</text>
</comment>
<dbReference type="Proteomes" id="UP000743001">
    <property type="component" value="Unassembled WGS sequence"/>
</dbReference>
<sequence>MSNEEKRMHPVSREVVETEGVYTDELGRETYLHKGEEFPADLVLGTTEYKLTELAQVKHAEGRTNPRLVPKKEEDN</sequence>
<reference evidence="1 2" key="1">
    <citation type="submission" date="2021-06" db="EMBL/GenBank/DDBJ databases">
        <authorList>
            <person name="Sun Q."/>
            <person name="Li D."/>
        </authorList>
    </citation>
    <scope>NUCLEOTIDE SEQUENCE [LARGE SCALE GENOMIC DNA]</scope>
    <source>
        <strain evidence="1 2">MSJ-6</strain>
    </source>
</reference>
<protein>
    <recommendedName>
        <fullName evidence="3">Transposase</fullName>
    </recommendedName>
</protein>
<proteinExistence type="predicted"/>
<accession>A0ABS6FLF4</accession>
<evidence type="ECO:0000313" key="2">
    <source>
        <dbReference type="Proteomes" id="UP000743001"/>
    </source>
</evidence>